<name>A0ABR2Z0D4_9CHLO</name>
<keyword evidence="1" id="KW-0472">Membrane</keyword>
<keyword evidence="3" id="KW-1185">Reference proteome</keyword>
<feature type="transmembrane region" description="Helical" evidence="1">
    <location>
        <begin position="107"/>
        <end position="124"/>
    </location>
</feature>
<evidence type="ECO:0000313" key="3">
    <source>
        <dbReference type="Proteomes" id="UP001491310"/>
    </source>
</evidence>
<dbReference type="InterPro" id="IPR016833">
    <property type="entry name" value="Put_Na-Bile_cotransptr"/>
</dbReference>
<keyword evidence="1" id="KW-0812">Transmembrane</keyword>
<protein>
    <recommendedName>
        <fullName evidence="4">SBF-domain-containing protein</fullName>
    </recommendedName>
</protein>
<feature type="transmembrane region" description="Helical" evidence="1">
    <location>
        <begin position="298"/>
        <end position="322"/>
    </location>
</feature>
<organism evidence="2 3">
    <name type="scientific">Coccomyxa subellipsoidea</name>
    <dbReference type="NCBI Taxonomy" id="248742"/>
    <lineage>
        <taxon>Eukaryota</taxon>
        <taxon>Viridiplantae</taxon>
        <taxon>Chlorophyta</taxon>
        <taxon>core chlorophytes</taxon>
        <taxon>Trebouxiophyceae</taxon>
        <taxon>Trebouxiophyceae incertae sedis</taxon>
        <taxon>Coccomyxaceae</taxon>
        <taxon>Coccomyxa</taxon>
    </lineage>
</organism>
<sequence>MRRICQPQVSIGTSSLLDCDSSAGHQPMHTAATCSSIESQATAPLPPAPAEHLTNSSQLWMRHLQAMKAFVITNYLPLAFLVALVWAMSWPEPGKVVGSWQIRDARVVQAINNFFVFLVSGLTLRTKEINTAFKQWPGLVYGLVAILAFTPCLGFAAKRLNLTPSEFNIGLAIFCVVPTTLGVGVALTAAARGNQALALLLTVATNLLGIITVPYELKLILLGSNVVSVDPSSLVVKLIFTVLVPTVLGKAACILSSSLDAAVRRHKVALSLFSHTNLALIIWQTLSGARNVLVAQPFHRVMLVILASIVMHLIYLAFNAIVVGVFRFPVKEGIAVLIMASQKSAPIAVTVISYITPDIAQQGLFSVPAIVGQLAQIFMGSLLIRYLSRLVKDDQE</sequence>
<dbReference type="EMBL" id="JALJOT010000002">
    <property type="protein sequence ID" value="KAK9917371.1"/>
    <property type="molecule type" value="Genomic_DNA"/>
</dbReference>
<dbReference type="InterPro" id="IPR038770">
    <property type="entry name" value="Na+/solute_symporter_sf"/>
</dbReference>
<comment type="caution">
    <text evidence="2">The sequence shown here is derived from an EMBL/GenBank/DDBJ whole genome shotgun (WGS) entry which is preliminary data.</text>
</comment>
<feature type="transmembrane region" description="Helical" evidence="1">
    <location>
        <begin position="235"/>
        <end position="256"/>
    </location>
</feature>
<feature type="transmembrane region" description="Helical" evidence="1">
    <location>
        <begin position="69"/>
        <end position="87"/>
    </location>
</feature>
<dbReference type="Proteomes" id="UP001491310">
    <property type="component" value="Unassembled WGS sequence"/>
</dbReference>
<gene>
    <name evidence="2" type="ORF">WJX75_003627</name>
</gene>
<keyword evidence="1" id="KW-1133">Transmembrane helix</keyword>
<evidence type="ECO:0008006" key="4">
    <source>
        <dbReference type="Google" id="ProtNLM"/>
    </source>
</evidence>
<accession>A0ABR2Z0D4</accession>
<dbReference type="Pfam" id="PF13593">
    <property type="entry name" value="SBF_like"/>
    <property type="match status" value="1"/>
</dbReference>
<evidence type="ECO:0000256" key="1">
    <source>
        <dbReference type="SAM" id="Phobius"/>
    </source>
</evidence>
<reference evidence="2 3" key="1">
    <citation type="journal article" date="2024" name="Nat. Commun.">
        <title>Phylogenomics reveals the evolutionary origins of lichenization in chlorophyte algae.</title>
        <authorList>
            <person name="Puginier C."/>
            <person name="Libourel C."/>
            <person name="Otte J."/>
            <person name="Skaloud P."/>
            <person name="Haon M."/>
            <person name="Grisel S."/>
            <person name="Petersen M."/>
            <person name="Berrin J.G."/>
            <person name="Delaux P.M."/>
            <person name="Dal Grande F."/>
            <person name="Keller J."/>
        </authorList>
    </citation>
    <scope>NUCLEOTIDE SEQUENCE [LARGE SCALE GENOMIC DNA]</scope>
    <source>
        <strain evidence="2 3">SAG 216-7</strain>
    </source>
</reference>
<dbReference type="PANTHER" id="PTHR18640:SF14">
    <property type="entry name" value="SODIUM BILE ACID SYMPORTER FAMILY"/>
    <property type="match status" value="1"/>
</dbReference>
<feature type="transmembrane region" description="Helical" evidence="1">
    <location>
        <begin position="334"/>
        <end position="355"/>
    </location>
</feature>
<evidence type="ECO:0000313" key="2">
    <source>
        <dbReference type="EMBL" id="KAK9917371.1"/>
    </source>
</evidence>
<dbReference type="Gene3D" id="1.20.1530.20">
    <property type="match status" value="1"/>
</dbReference>
<feature type="transmembrane region" description="Helical" evidence="1">
    <location>
        <begin position="169"/>
        <end position="189"/>
    </location>
</feature>
<feature type="transmembrane region" description="Helical" evidence="1">
    <location>
        <begin position="268"/>
        <end position="286"/>
    </location>
</feature>
<proteinExistence type="predicted"/>
<feature type="transmembrane region" description="Helical" evidence="1">
    <location>
        <begin position="367"/>
        <end position="387"/>
    </location>
</feature>
<dbReference type="PANTHER" id="PTHR18640">
    <property type="entry name" value="SOLUTE CARRIER FAMILY 10 MEMBER 7"/>
    <property type="match status" value="1"/>
</dbReference>
<feature type="transmembrane region" description="Helical" evidence="1">
    <location>
        <begin position="196"/>
        <end position="215"/>
    </location>
</feature>
<feature type="transmembrane region" description="Helical" evidence="1">
    <location>
        <begin position="136"/>
        <end position="157"/>
    </location>
</feature>